<sequence length="163" mass="17835">MAASTNAEVESAIPGLAEVRRFSQPEVMALLEREGVLEGFSPEILDRLQRAGITGRHLVQDCHDPAFLRPDVGRCLSNDIAKFVKELYETAAHPLPNASIERLRLEPQRRHAQERRANVYQWGLAALQAGAAGFGLLGIGLIPPDLATQCGGWNTCVNRLAWG</sequence>
<dbReference type="Proteomes" id="UP000326924">
    <property type="component" value="Unassembled WGS sequence"/>
</dbReference>
<evidence type="ECO:0000313" key="1">
    <source>
        <dbReference type="EMBL" id="KAA8893284.1"/>
    </source>
</evidence>
<proteinExistence type="predicted"/>
<dbReference type="EMBL" id="VXIS01000468">
    <property type="protein sequence ID" value="KAA8893284.1"/>
    <property type="molecule type" value="Genomic_DNA"/>
</dbReference>
<dbReference type="InParanoid" id="A0A5J5ED54"/>
<evidence type="ECO:0000313" key="2">
    <source>
        <dbReference type="Proteomes" id="UP000326924"/>
    </source>
</evidence>
<dbReference type="AlphaFoldDB" id="A0A5J5ED54"/>
<name>A0A5J5ED54_9PEZI</name>
<comment type="caution">
    <text evidence="1">The sequence shown here is derived from an EMBL/GenBank/DDBJ whole genome shotgun (WGS) entry which is preliminary data.</text>
</comment>
<accession>A0A5J5ED54</accession>
<keyword evidence="2" id="KW-1185">Reference proteome</keyword>
<reference evidence="1 2" key="1">
    <citation type="submission" date="2019-09" db="EMBL/GenBank/DDBJ databases">
        <title>Draft genome of the ectomycorrhizal ascomycete Sphaerosporella brunnea.</title>
        <authorList>
            <consortium name="DOE Joint Genome Institute"/>
            <person name="Benucci G.M."/>
            <person name="Marozzi G."/>
            <person name="Antonielli L."/>
            <person name="Sanchez S."/>
            <person name="Marco P."/>
            <person name="Wang X."/>
            <person name="Falini L.B."/>
            <person name="Barry K."/>
            <person name="Haridas S."/>
            <person name="Lipzen A."/>
            <person name="Labutti K."/>
            <person name="Grigoriev I.V."/>
            <person name="Murat C."/>
            <person name="Martin F."/>
            <person name="Albertini E."/>
            <person name="Donnini D."/>
            <person name="Bonito G."/>
        </authorList>
    </citation>
    <scope>NUCLEOTIDE SEQUENCE [LARGE SCALE GENOMIC DNA]</scope>
    <source>
        <strain evidence="1 2">Sb_GMNB300</strain>
    </source>
</reference>
<organism evidence="1 2">
    <name type="scientific">Sphaerosporella brunnea</name>
    <dbReference type="NCBI Taxonomy" id="1250544"/>
    <lineage>
        <taxon>Eukaryota</taxon>
        <taxon>Fungi</taxon>
        <taxon>Dikarya</taxon>
        <taxon>Ascomycota</taxon>
        <taxon>Pezizomycotina</taxon>
        <taxon>Pezizomycetes</taxon>
        <taxon>Pezizales</taxon>
        <taxon>Pyronemataceae</taxon>
        <taxon>Sphaerosporella</taxon>
    </lineage>
</organism>
<protein>
    <submittedName>
        <fullName evidence="1">Uncharacterized protein</fullName>
    </submittedName>
</protein>
<gene>
    <name evidence="1" type="ORF">FN846DRAFT_914232</name>
</gene>